<accession>A0ABD7LK03</accession>
<evidence type="ECO:0000256" key="4">
    <source>
        <dbReference type="ARBA" id="ARBA00014035"/>
    </source>
</evidence>
<dbReference type="Gene3D" id="2.50.20.10">
    <property type="entry name" value="Lipoprotein localisation LolA/LolB/LppX"/>
    <property type="match status" value="1"/>
</dbReference>
<evidence type="ECO:0000256" key="10">
    <source>
        <dbReference type="HAMAP-Rule" id="MF_00240"/>
    </source>
</evidence>
<dbReference type="GO" id="GO:0044874">
    <property type="term" value="P:lipoprotein localization to outer membrane"/>
    <property type="evidence" value="ECO:0007669"/>
    <property type="project" value="UniProtKB-UniRule"/>
</dbReference>
<evidence type="ECO:0000256" key="3">
    <source>
        <dbReference type="ARBA" id="ARBA00011245"/>
    </source>
</evidence>
<dbReference type="Proteomes" id="UP000196218">
    <property type="component" value="Unassembled WGS sequence"/>
</dbReference>
<comment type="similarity">
    <text evidence="2 10">Belongs to the LolA family.</text>
</comment>
<evidence type="ECO:0000313" key="12">
    <source>
        <dbReference type="Proteomes" id="UP000196218"/>
    </source>
</evidence>
<dbReference type="PANTHER" id="PTHR35869:SF1">
    <property type="entry name" value="OUTER-MEMBRANE LIPOPROTEIN CARRIER PROTEIN"/>
    <property type="match status" value="1"/>
</dbReference>
<keyword evidence="11" id="KW-0449">Lipoprotein</keyword>
<sequence>MKSAAPAAPATHGENRIMQQLSFVPSLRSTRRWLGAALAGASLMLAATHAFAGGTEQLRAFVAQVRSAKGDFTQQIVKAPAKGASAAQAAPKPTDNSSGTFVFSRPGKFIWTYQKPYQQVLQADGDKLYVYDRDLNQVTERKLNGALGASPAAILFGSNDLDKSYTLRDAGEKGGIEWLEMLPKAQDTQFQRIGIGFKNGTLAAMELHDVFGNVTLLTFSNIQTNPPLKADTFKFVVPKGADVITG</sequence>
<dbReference type="InterPro" id="IPR018323">
    <property type="entry name" value="OM_lipoprot_carrier_LolA_Pbac"/>
</dbReference>
<keyword evidence="7 10" id="KW-0574">Periplasm</keyword>
<dbReference type="Pfam" id="PF03548">
    <property type="entry name" value="LolA"/>
    <property type="match status" value="1"/>
</dbReference>
<reference evidence="11 12" key="1">
    <citation type="submission" date="2016-04" db="EMBL/GenBank/DDBJ databases">
        <authorList>
            <person name="Peeters C."/>
        </authorList>
    </citation>
    <scope>NUCLEOTIDE SEQUENCE [LARGE SCALE GENOMIC DNA]</scope>
    <source>
        <strain evidence="11">LMG 29311</strain>
    </source>
</reference>
<evidence type="ECO:0000256" key="2">
    <source>
        <dbReference type="ARBA" id="ARBA00007615"/>
    </source>
</evidence>
<evidence type="ECO:0000256" key="8">
    <source>
        <dbReference type="ARBA" id="ARBA00022927"/>
    </source>
</evidence>
<dbReference type="InterPro" id="IPR004564">
    <property type="entry name" value="OM_lipoprot_carrier_LolA-like"/>
</dbReference>
<protein>
    <recommendedName>
        <fullName evidence="4 10">Outer-membrane lipoprotein carrier protein</fullName>
    </recommendedName>
</protein>
<dbReference type="CDD" id="cd16325">
    <property type="entry name" value="LolA"/>
    <property type="match status" value="1"/>
</dbReference>
<dbReference type="HAMAP" id="MF_00240">
    <property type="entry name" value="LolA"/>
    <property type="match status" value="1"/>
</dbReference>
<dbReference type="InterPro" id="IPR029046">
    <property type="entry name" value="LolA/LolB/LppX"/>
</dbReference>
<organism evidence="11 12">
    <name type="scientific">Burkholderia multivorans</name>
    <dbReference type="NCBI Taxonomy" id="87883"/>
    <lineage>
        <taxon>Bacteria</taxon>
        <taxon>Pseudomonadati</taxon>
        <taxon>Pseudomonadota</taxon>
        <taxon>Betaproteobacteria</taxon>
        <taxon>Burkholderiales</taxon>
        <taxon>Burkholderiaceae</taxon>
        <taxon>Burkholderia</taxon>
        <taxon>Burkholderia cepacia complex</taxon>
    </lineage>
</organism>
<keyword evidence="5 10" id="KW-0813">Transport</keyword>
<dbReference type="GO" id="GO:0042597">
    <property type="term" value="C:periplasmic space"/>
    <property type="evidence" value="ECO:0007669"/>
    <property type="project" value="UniProtKB-SubCell"/>
</dbReference>
<keyword evidence="8 10" id="KW-0653">Protein transport</keyword>
<proteinExistence type="inferred from homology"/>
<keyword evidence="9 10" id="KW-0143">Chaperone</keyword>
<evidence type="ECO:0000256" key="9">
    <source>
        <dbReference type="ARBA" id="ARBA00023186"/>
    </source>
</evidence>
<evidence type="ECO:0000256" key="5">
    <source>
        <dbReference type="ARBA" id="ARBA00022448"/>
    </source>
</evidence>
<dbReference type="PANTHER" id="PTHR35869">
    <property type="entry name" value="OUTER-MEMBRANE LIPOPROTEIN CARRIER PROTEIN"/>
    <property type="match status" value="1"/>
</dbReference>
<name>A0ABD7LK03_9BURK</name>
<gene>
    <name evidence="10 11" type="primary">lolA</name>
    <name evidence="11" type="ORF">UA18_02700</name>
</gene>
<comment type="subcellular location">
    <subcellularLocation>
        <location evidence="1 10">Periplasm</location>
    </subcellularLocation>
</comment>
<evidence type="ECO:0000256" key="7">
    <source>
        <dbReference type="ARBA" id="ARBA00022764"/>
    </source>
</evidence>
<dbReference type="SUPFAM" id="SSF89392">
    <property type="entry name" value="Prokaryotic lipoproteins and lipoprotein localization factors"/>
    <property type="match status" value="1"/>
</dbReference>
<dbReference type="AlphaFoldDB" id="A0ABD7LK03"/>
<dbReference type="NCBIfam" id="NF000661">
    <property type="entry name" value="PRK00031.1-3"/>
    <property type="match status" value="1"/>
</dbReference>
<comment type="function">
    <text evidence="10">Participates in the translocation of lipoproteins from the inner membrane to the outer membrane. Only forms a complex with a lipoprotein if the residue after the N-terminal Cys is not an aspartate (The Asp acts as a targeting signal to indicate that the lipoprotein should stay in the inner membrane).</text>
</comment>
<evidence type="ECO:0000256" key="6">
    <source>
        <dbReference type="ARBA" id="ARBA00022729"/>
    </source>
</evidence>
<comment type="caution">
    <text evidence="11">The sequence shown here is derived from an EMBL/GenBank/DDBJ whole genome shotgun (WGS) entry which is preliminary data.</text>
</comment>
<evidence type="ECO:0000256" key="1">
    <source>
        <dbReference type="ARBA" id="ARBA00004418"/>
    </source>
</evidence>
<keyword evidence="6" id="KW-0732">Signal</keyword>
<evidence type="ECO:0000313" key="11">
    <source>
        <dbReference type="EMBL" id="SAK21378.1"/>
    </source>
</evidence>
<dbReference type="EMBL" id="FKJW01000003">
    <property type="protein sequence ID" value="SAK21378.1"/>
    <property type="molecule type" value="Genomic_DNA"/>
</dbReference>
<dbReference type="GO" id="GO:0015031">
    <property type="term" value="P:protein transport"/>
    <property type="evidence" value="ECO:0007669"/>
    <property type="project" value="UniProtKB-KW"/>
</dbReference>
<comment type="subunit">
    <text evidence="3 10">Monomer.</text>
</comment>